<comment type="domain">
    <text evidence="7">The HXXXXD motif is essential for acyltransferase activity and may constitute the binding site for the phosphate moiety of the glycerol-3-phosphate.</text>
</comment>
<comment type="catalytic activity">
    <reaction evidence="7">
        <text>a 1-acyl-sn-glycero-3-phosphate + an acyl-CoA = a 1,2-diacyl-sn-glycero-3-phosphate + CoA</text>
        <dbReference type="Rhea" id="RHEA:19709"/>
        <dbReference type="ChEBI" id="CHEBI:57287"/>
        <dbReference type="ChEBI" id="CHEBI:57970"/>
        <dbReference type="ChEBI" id="CHEBI:58342"/>
        <dbReference type="ChEBI" id="CHEBI:58608"/>
        <dbReference type="EC" id="2.3.1.51"/>
    </reaction>
</comment>
<dbReference type="RefSeq" id="WP_337712706.1">
    <property type="nucleotide sequence ID" value="NZ_JBBEGL010000002.1"/>
</dbReference>
<proteinExistence type="inferred from homology"/>
<dbReference type="Proteomes" id="UP001370100">
    <property type="component" value="Unassembled WGS sequence"/>
</dbReference>
<evidence type="ECO:0000256" key="1">
    <source>
        <dbReference type="ARBA" id="ARBA00005189"/>
    </source>
</evidence>
<keyword evidence="8" id="KW-0812">Transmembrane</keyword>
<feature type="domain" description="Phospholipid/glycerol acyltransferase" evidence="9">
    <location>
        <begin position="96"/>
        <end position="208"/>
    </location>
</feature>
<keyword evidence="4 7" id="KW-0808">Transferase</keyword>
<keyword evidence="3 7" id="KW-0444">Lipid biosynthesis</keyword>
<keyword evidence="7" id="KW-1208">Phospholipid metabolism</keyword>
<reference evidence="10 11" key="1">
    <citation type="submission" date="2024-03" db="EMBL/GenBank/DDBJ databases">
        <title>Actinomycetospora sp. OC33-EN06, a novel actinomycete isolated from wild orchid (Aerides multiflora).</title>
        <authorList>
            <person name="Suriyachadkun C."/>
        </authorList>
    </citation>
    <scope>NUCLEOTIDE SEQUENCE [LARGE SCALE GENOMIC DNA]</scope>
    <source>
        <strain evidence="10 11">OC33-EN06</strain>
    </source>
</reference>
<evidence type="ECO:0000256" key="7">
    <source>
        <dbReference type="RuleBase" id="RU361267"/>
    </source>
</evidence>
<dbReference type="Pfam" id="PF01553">
    <property type="entry name" value="Acyltransferase"/>
    <property type="match status" value="1"/>
</dbReference>
<organism evidence="10 11">
    <name type="scientific">Actinomycetospora aeridis</name>
    <dbReference type="NCBI Taxonomy" id="3129231"/>
    <lineage>
        <taxon>Bacteria</taxon>
        <taxon>Bacillati</taxon>
        <taxon>Actinomycetota</taxon>
        <taxon>Actinomycetes</taxon>
        <taxon>Pseudonocardiales</taxon>
        <taxon>Pseudonocardiaceae</taxon>
        <taxon>Actinomycetospora</taxon>
    </lineage>
</organism>
<dbReference type="SMART" id="SM00563">
    <property type="entry name" value="PlsC"/>
    <property type="match status" value="1"/>
</dbReference>
<evidence type="ECO:0000313" key="11">
    <source>
        <dbReference type="Proteomes" id="UP001370100"/>
    </source>
</evidence>
<dbReference type="InterPro" id="IPR002123">
    <property type="entry name" value="Plipid/glycerol_acylTrfase"/>
</dbReference>
<evidence type="ECO:0000256" key="6">
    <source>
        <dbReference type="ARBA" id="ARBA00023315"/>
    </source>
</evidence>
<keyword evidence="6 7" id="KW-0012">Acyltransferase</keyword>
<accession>A0ABU8N1F7</accession>
<keyword evidence="7" id="KW-0594">Phospholipid biosynthesis</keyword>
<evidence type="ECO:0000256" key="5">
    <source>
        <dbReference type="ARBA" id="ARBA00023098"/>
    </source>
</evidence>
<dbReference type="SUPFAM" id="SSF69593">
    <property type="entry name" value="Glycerol-3-phosphate (1)-acyltransferase"/>
    <property type="match status" value="1"/>
</dbReference>
<dbReference type="EC" id="2.3.1.51" evidence="7"/>
<comment type="caution">
    <text evidence="10">The sequence shown here is derived from an EMBL/GenBank/DDBJ whole genome shotgun (WGS) entry which is preliminary data.</text>
</comment>
<dbReference type="PANTHER" id="PTHR10434">
    <property type="entry name" value="1-ACYL-SN-GLYCEROL-3-PHOSPHATE ACYLTRANSFERASE"/>
    <property type="match status" value="1"/>
</dbReference>
<keyword evidence="8" id="KW-0472">Membrane</keyword>
<comment type="similarity">
    <text evidence="2 7">Belongs to the 1-acyl-sn-glycerol-3-phosphate acyltransferase family.</text>
</comment>
<dbReference type="PANTHER" id="PTHR10434:SF64">
    <property type="entry name" value="1-ACYL-SN-GLYCEROL-3-PHOSPHATE ACYLTRANSFERASE-RELATED"/>
    <property type="match status" value="1"/>
</dbReference>
<gene>
    <name evidence="10" type="ORF">WCD41_07125</name>
</gene>
<feature type="transmembrane region" description="Helical" evidence="8">
    <location>
        <begin position="43"/>
        <end position="69"/>
    </location>
</feature>
<evidence type="ECO:0000256" key="2">
    <source>
        <dbReference type="ARBA" id="ARBA00008655"/>
    </source>
</evidence>
<dbReference type="EMBL" id="JBBEGL010000002">
    <property type="protein sequence ID" value="MEJ2886220.1"/>
    <property type="molecule type" value="Genomic_DNA"/>
</dbReference>
<dbReference type="NCBIfam" id="TIGR00530">
    <property type="entry name" value="AGP_acyltrn"/>
    <property type="match status" value="1"/>
</dbReference>
<evidence type="ECO:0000256" key="4">
    <source>
        <dbReference type="ARBA" id="ARBA00022679"/>
    </source>
</evidence>
<evidence type="ECO:0000259" key="9">
    <source>
        <dbReference type="SMART" id="SM00563"/>
    </source>
</evidence>
<comment type="pathway">
    <text evidence="1">Lipid metabolism.</text>
</comment>
<dbReference type="GO" id="GO:0016746">
    <property type="term" value="F:acyltransferase activity"/>
    <property type="evidence" value="ECO:0007669"/>
    <property type="project" value="UniProtKB-KW"/>
</dbReference>
<dbReference type="CDD" id="cd07989">
    <property type="entry name" value="LPLAT_AGPAT-like"/>
    <property type="match status" value="1"/>
</dbReference>
<keyword evidence="5 7" id="KW-0443">Lipid metabolism</keyword>
<name>A0ABU8N1F7_9PSEU</name>
<evidence type="ECO:0000256" key="8">
    <source>
        <dbReference type="SAM" id="Phobius"/>
    </source>
</evidence>
<dbReference type="InterPro" id="IPR004552">
    <property type="entry name" value="AGP_acyltrans"/>
</dbReference>
<keyword evidence="11" id="KW-1185">Reference proteome</keyword>
<evidence type="ECO:0000256" key="3">
    <source>
        <dbReference type="ARBA" id="ARBA00022516"/>
    </source>
</evidence>
<sequence length="314" mass="32111">MTGVVNHWAPTSPCDPGCLPVAGPATGRARVVRAVRLTVRGTALAVVVLAGLLAALVVPLLGAAAMAWVQRLWAAAVLSACGVRVRHTGPAAPPGALVVANHVSWLDVFALHAVAPVRMLAKTEVRQWPLLGLMAARAGTVFLDRDRLRALPDAVATLAAALRAGTPIGVFAEGTTRCGRDLGTFRPAAFQAASDAGAPVVPVALRYRRRGDRPGDAPLDATAAFVGDDTLASSLLRVLAARGVDVDVTAGPVIDTTDTTAVPAGPARASARRALARECARTIATALPPDLGGHPAAVRPVTALPIAPDLEHVA</sequence>
<protein>
    <recommendedName>
        <fullName evidence="7">1-acyl-sn-glycerol-3-phosphate acyltransferase</fullName>
        <ecNumber evidence="7">2.3.1.51</ecNumber>
    </recommendedName>
</protein>
<evidence type="ECO:0000313" key="10">
    <source>
        <dbReference type="EMBL" id="MEJ2886220.1"/>
    </source>
</evidence>
<keyword evidence="8" id="KW-1133">Transmembrane helix</keyword>